<comment type="caution">
    <text evidence="2">The sequence shown here is derived from an EMBL/GenBank/DDBJ whole genome shotgun (WGS) entry which is preliminary data.</text>
</comment>
<keyword evidence="1" id="KW-1133">Transmembrane helix</keyword>
<protein>
    <submittedName>
        <fullName evidence="2">DUF6010 family protein</fullName>
    </submittedName>
</protein>
<name>A0ABT3Q769_9PROT</name>
<accession>A0ABT3Q769</accession>
<reference evidence="2 3" key="1">
    <citation type="submission" date="2022-11" db="EMBL/GenBank/DDBJ databases">
        <title>Genome sequencing of Acetobacter type strain.</title>
        <authorList>
            <person name="Heo J."/>
            <person name="Lee D."/>
            <person name="Han B.-H."/>
            <person name="Hong S.-B."/>
            <person name="Kwon S.-W."/>
        </authorList>
    </citation>
    <scope>NUCLEOTIDE SEQUENCE [LARGE SCALE GENOMIC DNA]</scope>
    <source>
        <strain evidence="2 3">KACC 21251</strain>
    </source>
</reference>
<evidence type="ECO:0000313" key="3">
    <source>
        <dbReference type="Proteomes" id="UP001526446"/>
    </source>
</evidence>
<feature type="transmembrane region" description="Helical" evidence="1">
    <location>
        <begin position="6"/>
        <end position="27"/>
    </location>
</feature>
<dbReference type="EMBL" id="JAPIUX010000004">
    <property type="protein sequence ID" value="MCX2561138.1"/>
    <property type="molecule type" value="Genomic_DNA"/>
</dbReference>
<proteinExistence type="predicted"/>
<keyword evidence="1" id="KW-0812">Transmembrane</keyword>
<dbReference type="Proteomes" id="UP001526446">
    <property type="component" value="Unassembled WGS sequence"/>
</dbReference>
<keyword evidence="3" id="KW-1185">Reference proteome</keyword>
<evidence type="ECO:0000313" key="2">
    <source>
        <dbReference type="EMBL" id="MCX2561138.1"/>
    </source>
</evidence>
<dbReference type="RefSeq" id="WP_194300397.1">
    <property type="nucleotide sequence ID" value="NZ_JAPIUX010000004.1"/>
</dbReference>
<keyword evidence="1" id="KW-0472">Membrane</keyword>
<feature type="transmembrane region" description="Helical" evidence="1">
    <location>
        <begin position="170"/>
        <end position="187"/>
    </location>
</feature>
<gene>
    <name evidence="2" type="ORF">OQ252_06975</name>
</gene>
<feature type="transmembrane region" description="Helical" evidence="1">
    <location>
        <begin position="39"/>
        <end position="69"/>
    </location>
</feature>
<sequence>MSPTSATVLMTISPVLVALIAIAILSLPSEPSRQRFSAIFVAGAGAAYLGAGLGLFELVFCGVVTFLAYRGLSDYRAVGLAWVLHSIWDATHDLWGQPILPFAPTSSYGCFVCDFWLAAWYFAGAPSPWQRVTWHQNFYKFTSVLQGCTLIALVCIAVPAQFLFHLKGAIRVALVSHIIVVSVYAYAMGGKLKRDELAFEALVPFATFLRIRICNASSPDTLT</sequence>
<dbReference type="Pfam" id="PF19473">
    <property type="entry name" value="DUF6010"/>
    <property type="match status" value="1"/>
</dbReference>
<evidence type="ECO:0000256" key="1">
    <source>
        <dbReference type="SAM" id="Phobius"/>
    </source>
</evidence>
<feature type="transmembrane region" description="Helical" evidence="1">
    <location>
        <begin position="144"/>
        <end position="164"/>
    </location>
</feature>
<dbReference type="InterPro" id="IPR046052">
    <property type="entry name" value="DUF6010"/>
</dbReference>
<organism evidence="2 3">
    <name type="scientific">Acetobacter farinalis</name>
    <dbReference type="NCBI Taxonomy" id="1260984"/>
    <lineage>
        <taxon>Bacteria</taxon>
        <taxon>Pseudomonadati</taxon>
        <taxon>Pseudomonadota</taxon>
        <taxon>Alphaproteobacteria</taxon>
        <taxon>Acetobacterales</taxon>
        <taxon>Acetobacteraceae</taxon>
        <taxon>Acetobacter</taxon>
    </lineage>
</organism>